<evidence type="ECO:0000313" key="2">
    <source>
        <dbReference type="Ensembl" id="ENSMZEP00005030563.1"/>
    </source>
</evidence>
<evidence type="ECO:0008006" key="4">
    <source>
        <dbReference type="Google" id="ProtNLM"/>
    </source>
</evidence>
<feature type="region of interest" description="Disordered" evidence="1">
    <location>
        <begin position="95"/>
        <end position="147"/>
    </location>
</feature>
<dbReference type="AlphaFoldDB" id="A0A3P9D7M9"/>
<name>A0A3P9D7M9_9CICH</name>
<feature type="compositionally biased region" description="Pro residues" evidence="1">
    <location>
        <begin position="400"/>
        <end position="412"/>
    </location>
</feature>
<reference evidence="2" key="2">
    <citation type="submission" date="2025-09" db="UniProtKB">
        <authorList>
            <consortium name="Ensembl"/>
        </authorList>
    </citation>
    <scope>IDENTIFICATION</scope>
</reference>
<feature type="compositionally biased region" description="Basic and acidic residues" evidence="1">
    <location>
        <begin position="135"/>
        <end position="145"/>
    </location>
</feature>
<dbReference type="Gene3D" id="3.40.50.12690">
    <property type="match status" value="1"/>
</dbReference>
<sequence>MPSLSTDDYHSLLQKIAALETKIHRLEVNVEVNGLCGNETTLPLIQNNGDEQASTQLRSTDNMTKKVDFVHYYKSSSDNPPLDCLGAKPRHKSCLLEGGGRTTGRAQRAEISETDWPSLPTRQRSSSTPVYHPSKSSEVRPENPRGKLKARPETLIVGDSAVKDVQSMCGKNTKVLCFPNDMVNILKERIPQIADEYPTVTNIVLHTGSNDVSKQQSEVLKRDFIGLLNTVNSLNAAVFISGPVPPVRGGDERFSRLFTLNKWLISACADHSVHFIDNFNIFWERRHLFKANGFNFNKSGVKLFTSNLFYSIRHPSVLGAKAEINEELSHKEEQTVLQEQTKPSRNLEEELHLPPPGKSLRKERHLRQEEGSLFASNSLNNTNDQDKDLPQSPKPLTGHHPPPPPFLPPPHT</sequence>
<feature type="compositionally biased region" description="Polar residues" evidence="1">
    <location>
        <begin position="335"/>
        <end position="344"/>
    </location>
</feature>
<feature type="compositionally biased region" description="Polar residues" evidence="1">
    <location>
        <begin position="374"/>
        <end position="383"/>
    </location>
</feature>
<feature type="compositionally biased region" description="Polar residues" evidence="1">
    <location>
        <begin position="120"/>
        <end position="129"/>
    </location>
</feature>
<dbReference type="Ensembl" id="ENSMZET00005031524.1">
    <property type="protein sequence ID" value="ENSMZEP00005030563.1"/>
    <property type="gene ID" value="ENSMZEG00005022768.1"/>
</dbReference>
<evidence type="ECO:0000313" key="3">
    <source>
        <dbReference type="Proteomes" id="UP000265160"/>
    </source>
</evidence>
<evidence type="ECO:0000256" key="1">
    <source>
        <dbReference type="SAM" id="MobiDB-lite"/>
    </source>
</evidence>
<dbReference type="SUPFAM" id="SSF52266">
    <property type="entry name" value="SGNH hydrolase"/>
    <property type="match status" value="1"/>
</dbReference>
<keyword evidence="3" id="KW-1185">Reference proteome</keyword>
<dbReference type="GeneTree" id="ENSGT01050000245001"/>
<proteinExistence type="predicted"/>
<reference evidence="2" key="1">
    <citation type="submission" date="2025-08" db="UniProtKB">
        <authorList>
            <consortium name="Ensembl"/>
        </authorList>
    </citation>
    <scope>IDENTIFICATION</scope>
</reference>
<organism evidence="2 3">
    <name type="scientific">Maylandia zebra</name>
    <name type="common">zebra mbuna</name>
    <dbReference type="NCBI Taxonomy" id="106582"/>
    <lineage>
        <taxon>Eukaryota</taxon>
        <taxon>Metazoa</taxon>
        <taxon>Chordata</taxon>
        <taxon>Craniata</taxon>
        <taxon>Vertebrata</taxon>
        <taxon>Euteleostomi</taxon>
        <taxon>Actinopterygii</taxon>
        <taxon>Neopterygii</taxon>
        <taxon>Teleostei</taxon>
        <taxon>Neoteleostei</taxon>
        <taxon>Acanthomorphata</taxon>
        <taxon>Ovalentaria</taxon>
        <taxon>Cichlomorphae</taxon>
        <taxon>Cichliformes</taxon>
        <taxon>Cichlidae</taxon>
        <taxon>African cichlids</taxon>
        <taxon>Pseudocrenilabrinae</taxon>
        <taxon>Haplochromini</taxon>
        <taxon>Maylandia</taxon>
        <taxon>Maylandia zebra complex</taxon>
    </lineage>
</organism>
<dbReference type="Proteomes" id="UP000265160">
    <property type="component" value="Unplaced"/>
</dbReference>
<dbReference type="Gene3D" id="3.40.50.12700">
    <property type="match status" value="1"/>
</dbReference>
<accession>A0A3P9D7M9</accession>
<protein>
    <recommendedName>
        <fullName evidence="4">SGNH hydrolase-type esterase domain-containing protein</fullName>
    </recommendedName>
</protein>
<feature type="region of interest" description="Disordered" evidence="1">
    <location>
        <begin position="329"/>
        <end position="412"/>
    </location>
</feature>